<dbReference type="InterPro" id="IPR036412">
    <property type="entry name" value="HAD-like_sf"/>
</dbReference>
<dbReference type="InterPro" id="IPR023214">
    <property type="entry name" value="HAD_sf"/>
</dbReference>
<evidence type="ECO:0000313" key="2">
    <source>
        <dbReference type="Proteomes" id="UP001500755"/>
    </source>
</evidence>
<dbReference type="Gene3D" id="3.40.50.1000">
    <property type="entry name" value="HAD superfamily/HAD-like"/>
    <property type="match status" value="1"/>
</dbReference>
<keyword evidence="1" id="KW-0378">Hydrolase</keyword>
<protein>
    <submittedName>
        <fullName evidence="1">Cof-type HAD-IIB family hydrolase</fullName>
    </submittedName>
</protein>
<dbReference type="Gene3D" id="3.30.1240.10">
    <property type="match status" value="1"/>
</dbReference>
<dbReference type="SFLD" id="SFLDG01140">
    <property type="entry name" value="C2.B:_Phosphomannomutase_and_P"/>
    <property type="match status" value="1"/>
</dbReference>
<dbReference type="SUPFAM" id="SSF56784">
    <property type="entry name" value="HAD-like"/>
    <property type="match status" value="1"/>
</dbReference>
<dbReference type="Pfam" id="PF08282">
    <property type="entry name" value="Hydrolase_3"/>
    <property type="match status" value="1"/>
</dbReference>
<comment type="caution">
    <text evidence="1">The sequence shown here is derived from an EMBL/GenBank/DDBJ whole genome shotgun (WGS) entry which is preliminary data.</text>
</comment>
<gene>
    <name evidence="1" type="ORF">GCM10009755_20160</name>
</gene>
<evidence type="ECO:0000313" key="1">
    <source>
        <dbReference type="EMBL" id="GAA2009391.1"/>
    </source>
</evidence>
<dbReference type="PANTHER" id="PTHR10000:SF53">
    <property type="entry name" value="5-AMINO-6-(5-PHOSPHO-D-RIBITYLAMINO)URACIL PHOSPHATASE YBJI-RELATED"/>
    <property type="match status" value="1"/>
</dbReference>
<dbReference type="RefSeq" id="WP_344309316.1">
    <property type="nucleotide sequence ID" value="NZ_BAAANO010000018.1"/>
</dbReference>
<dbReference type="EMBL" id="BAAANO010000018">
    <property type="protein sequence ID" value="GAA2009391.1"/>
    <property type="molecule type" value="Genomic_DNA"/>
</dbReference>
<reference evidence="2" key="1">
    <citation type="journal article" date="2019" name="Int. J. Syst. Evol. Microbiol.">
        <title>The Global Catalogue of Microorganisms (GCM) 10K type strain sequencing project: providing services to taxonomists for standard genome sequencing and annotation.</title>
        <authorList>
            <consortium name="The Broad Institute Genomics Platform"/>
            <consortium name="The Broad Institute Genome Sequencing Center for Infectious Disease"/>
            <person name="Wu L."/>
            <person name="Ma J."/>
        </authorList>
    </citation>
    <scope>NUCLEOTIDE SEQUENCE [LARGE SCALE GENOMIC DNA]</scope>
    <source>
        <strain evidence="2">JCM 14546</strain>
    </source>
</reference>
<keyword evidence="2" id="KW-1185">Reference proteome</keyword>
<organism evidence="1 2">
    <name type="scientific">Brevibacterium samyangense</name>
    <dbReference type="NCBI Taxonomy" id="366888"/>
    <lineage>
        <taxon>Bacteria</taxon>
        <taxon>Bacillati</taxon>
        <taxon>Actinomycetota</taxon>
        <taxon>Actinomycetes</taxon>
        <taxon>Micrococcales</taxon>
        <taxon>Brevibacteriaceae</taxon>
        <taxon>Brevibacterium</taxon>
    </lineage>
</organism>
<dbReference type="PANTHER" id="PTHR10000">
    <property type="entry name" value="PHOSPHOSERINE PHOSPHATASE"/>
    <property type="match status" value="1"/>
</dbReference>
<dbReference type="GO" id="GO:0016787">
    <property type="term" value="F:hydrolase activity"/>
    <property type="evidence" value="ECO:0007669"/>
    <property type="project" value="UniProtKB-KW"/>
</dbReference>
<name>A0ABP5EVL2_9MICO</name>
<sequence length="275" mass="29259">MADIRLVVTDMDGTLLDGNGNVPDGLWPLLDVMAERGITFVPASGRQFATLERDFTRVPGPLAFIADNGTHVVAHGRTVSVSPLGADLVTEALAFFTGPEVADRDLGVVLCCPRVAYVARRDDAFLTRVRPYYASLEVVDSLTEVMAAGPDPVVKVAVNDAESAAEVARRLHVSPAGSFAADAQTVVSGQHWIDVMAAGVHKGAALRALQDRLGVAPEETVVFGDYLNDREMFSCTPHTYAMANAHPDILAAAAHRAPANTEHGVVRVLERILGV</sequence>
<proteinExistence type="predicted"/>
<dbReference type="SFLD" id="SFLDS00003">
    <property type="entry name" value="Haloacid_Dehalogenase"/>
    <property type="match status" value="1"/>
</dbReference>
<accession>A0ABP5EVL2</accession>
<dbReference type="Proteomes" id="UP001500755">
    <property type="component" value="Unassembled WGS sequence"/>
</dbReference>
<dbReference type="CDD" id="cd07518">
    <property type="entry name" value="HAD_YbiV-Like"/>
    <property type="match status" value="1"/>
</dbReference>